<dbReference type="Proteomes" id="UP000233248">
    <property type="component" value="Unassembled WGS sequence"/>
</dbReference>
<evidence type="ECO:0000313" key="1">
    <source>
        <dbReference type="EMBL" id="PKI81452.1"/>
    </source>
</evidence>
<dbReference type="AlphaFoldDB" id="A0A2N1J4R7"/>
<keyword evidence="2" id="KW-1185">Reference proteome</keyword>
<protein>
    <submittedName>
        <fullName evidence="1">Molybdopterin biosynthesis protein MoeB</fullName>
    </submittedName>
</protein>
<dbReference type="EMBL" id="NXIF01000015">
    <property type="protein sequence ID" value="PKI81452.1"/>
    <property type="molecule type" value="Genomic_DNA"/>
</dbReference>
<dbReference type="OrthoDB" id="5359740at2"/>
<comment type="caution">
    <text evidence="1">The sequence shown here is derived from an EMBL/GenBank/DDBJ whole genome shotgun (WGS) entry which is preliminary data.</text>
</comment>
<name>A0A2N1J4R7_9BACT</name>
<reference evidence="1 2" key="1">
    <citation type="submission" date="2017-09" db="EMBL/GenBank/DDBJ databases">
        <title>Genomics of the genus Arcobacter.</title>
        <authorList>
            <person name="Perez-Cataluna A."/>
            <person name="Figueras M.J."/>
            <person name="Salas-Masso N."/>
        </authorList>
    </citation>
    <scope>NUCLEOTIDE SEQUENCE [LARGE SCALE GENOMIC DNA]</scope>
    <source>
        <strain evidence="1 2">DSM 18005</strain>
    </source>
</reference>
<dbReference type="KEGG" id="ahs:AHALO_1021"/>
<proteinExistence type="predicted"/>
<accession>A0A2N1J4R7</accession>
<evidence type="ECO:0000313" key="2">
    <source>
        <dbReference type="Proteomes" id="UP000233248"/>
    </source>
</evidence>
<gene>
    <name evidence="1" type="ORF">CP960_04040</name>
</gene>
<organism evidence="1 2">
    <name type="scientific">Malaciobacter halophilus</name>
    <dbReference type="NCBI Taxonomy" id="197482"/>
    <lineage>
        <taxon>Bacteria</taxon>
        <taxon>Pseudomonadati</taxon>
        <taxon>Campylobacterota</taxon>
        <taxon>Epsilonproteobacteria</taxon>
        <taxon>Campylobacterales</taxon>
        <taxon>Arcobacteraceae</taxon>
        <taxon>Malaciobacter</taxon>
    </lineage>
</organism>
<sequence>MFENIDNKKMFKYGKEAYTKAILQAKDCKNFILDKDEDELVTSTNKNSCYNCLYRRWTQKSFMCMAK</sequence>
<dbReference type="RefSeq" id="WP_101183988.1">
    <property type="nucleotide sequence ID" value="NZ_CP031218.1"/>
</dbReference>